<gene>
    <name evidence="1" type="ORF">MENTE1834_LOCUS32026</name>
</gene>
<name>A0ACB0ZZN9_MELEN</name>
<proteinExistence type="predicted"/>
<dbReference type="Proteomes" id="UP001497535">
    <property type="component" value="Unassembled WGS sequence"/>
</dbReference>
<keyword evidence="2" id="KW-1185">Reference proteome</keyword>
<accession>A0ACB0ZZN9</accession>
<reference evidence="1" key="1">
    <citation type="submission" date="2023-11" db="EMBL/GenBank/DDBJ databases">
        <authorList>
            <person name="Poullet M."/>
        </authorList>
    </citation>
    <scope>NUCLEOTIDE SEQUENCE</scope>
    <source>
        <strain evidence="1">E1834</strain>
    </source>
</reference>
<protein>
    <submittedName>
        <fullName evidence="1">Uncharacterized protein</fullName>
    </submittedName>
</protein>
<sequence length="60" mass="6974">MCFELKSMGYCDNAVYKAMMQKHCLSECGANACFDKRADLFVILFLIIIFTKYPSLFYNL</sequence>
<comment type="caution">
    <text evidence="1">The sequence shown here is derived from an EMBL/GenBank/DDBJ whole genome shotgun (WGS) entry which is preliminary data.</text>
</comment>
<dbReference type="EMBL" id="CAVMJV010000054">
    <property type="protein sequence ID" value="CAK5084630.1"/>
    <property type="molecule type" value="Genomic_DNA"/>
</dbReference>
<organism evidence="1 2">
    <name type="scientific">Meloidogyne enterolobii</name>
    <name type="common">Root-knot nematode worm</name>
    <name type="synonym">Meloidogyne mayaguensis</name>
    <dbReference type="NCBI Taxonomy" id="390850"/>
    <lineage>
        <taxon>Eukaryota</taxon>
        <taxon>Metazoa</taxon>
        <taxon>Ecdysozoa</taxon>
        <taxon>Nematoda</taxon>
        <taxon>Chromadorea</taxon>
        <taxon>Rhabditida</taxon>
        <taxon>Tylenchina</taxon>
        <taxon>Tylenchomorpha</taxon>
        <taxon>Tylenchoidea</taxon>
        <taxon>Meloidogynidae</taxon>
        <taxon>Meloidogyninae</taxon>
        <taxon>Meloidogyne</taxon>
    </lineage>
</organism>
<evidence type="ECO:0000313" key="2">
    <source>
        <dbReference type="Proteomes" id="UP001497535"/>
    </source>
</evidence>
<evidence type="ECO:0000313" key="1">
    <source>
        <dbReference type="EMBL" id="CAK5084630.1"/>
    </source>
</evidence>